<evidence type="ECO:0000259" key="4">
    <source>
        <dbReference type="Pfam" id="PF05193"/>
    </source>
</evidence>
<gene>
    <name evidence="5" type="ORF">GCM10008025_03290</name>
</gene>
<reference evidence="5" key="1">
    <citation type="journal article" date="2014" name="Int. J. Syst. Evol. Microbiol.">
        <title>Complete genome sequence of Corynebacterium casei LMG S-19264T (=DSM 44701T), isolated from a smear-ripened cheese.</title>
        <authorList>
            <consortium name="US DOE Joint Genome Institute (JGI-PGF)"/>
            <person name="Walter F."/>
            <person name="Albersmeier A."/>
            <person name="Kalinowski J."/>
            <person name="Ruckert C."/>
        </authorList>
    </citation>
    <scope>NUCLEOTIDE SEQUENCE</scope>
    <source>
        <strain evidence="5">CGMCC 1.12408</strain>
    </source>
</reference>
<dbReference type="GO" id="GO:0046872">
    <property type="term" value="F:metal ion binding"/>
    <property type="evidence" value="ECO:0007669"/>
    <property type="project" value="InterPro"/>
</dbReference>
<sequence length="406" mass="45991">MIEKYTSNNGLRIVLEKIPAVRSVTIGIWVLTGSRNEEKSNNGISHFLEHMFFKGTKTRTATDIAEAFDSIGGQVNAFTSKEYTCYYAKVLDTHKEYALDILADMFFNSSFDEEEMEREKKVVLEEIKMYEDTPDDIVHDLLAKASYGDHPLGYPILGTEERLKSFSPDNLREYIHNQYTPENVVVSVAGNVDTDFISKIENYFGQYHSTVQRTEFTKPSFLSEQIERHKDTEQAHLCIGYNGLPLGSEDVYSLIILNNVLGGSMSSRLFQEVREKRGLAYSVFSYHSSFLDNGLLTIYAGTGKEQLSLLKETIENTVQLLSEKGLTEKELKNSKEQLKGSLMLSLESTNSRMSRNGKNELLLKRHRTLDEMIQEIDAVSHESIRKVIDSTFGTKPSTAIIAPKLV</sequence>
<dbReference type="Gene3D" id="3.30.830.10">
    <property type="entry name" value="Metalloenzyme, LuxS/M16 peptidase-like"/>
    <property type="match status" value="2"/>
</dbReference>
<evidence type="ECO:0000313" key="6">
    <source>
        <dbReference type="Proteomes" id="UP000613512"/>
    </source>
</evidence>
<name>A0A916RNE1_9BACI</name>
<proteinExistence type="inferred from homology"/>
<dbReference type="RefSeq" id="WP_188382934.1">
    <property type="nucleotide sequence ID" value="NZ_BMEY01000001.1"/>
</dbReference>
<comment type="similarity">
    <text evidence="1 2">Belongs to the peptidase M16 family.</text>
</comment>
<accession>A0A916RNE1</accession>
<feature type="domain" description="Peptidase M16 C-terminal" evidence="4">
    <location>
        <begin position="165"/>
        <end position="338"/>
    </location>
</feature>
<dbReference type="PROSITE" id="PS00143">
    <property type="entry name" value="INSULINASE"/>
    <property type="match status" value="1"/>
</dbReference>
<dbReference type="PANTHER" id="PTHR11851">
    <property type="entry name" value="METALLOPROTEASE"/>
    <property type="match status" value="1"/>
</dbReference>
<evidence type="ECO:0000259" key="3">
    <source>
        <dbReference type="Pfam" id="PF00675"/>
    </source>
</evidence>
<protein>
    <submittedName>
        <fullName evidence="5">Peptidase M16</fullName>
    </submittedName>
</protein>
<dbReference type="Pfam" id="PF00675">
    <property type="entry name" value="Peptidase_M16"/>
    <property type="match status" value="1"/>
</dbReference>
<dbReference type="SUPFAM" id="SSF63411">
    <property type="entry name" value="LuxS/MPP-like metallohydrolase"/>
    <property type="match status" value="2"/>
</dbReference>
<keyword evidence="6" id="KW-1185">Reference proteome</keyword>
<feature type="domain" description="Peptidase M16 N-terminal" evidence="3">
    <location>
        <begin position="12"/>
        <end position="159"/>
    </location>
</feature>
<comment type="caution">
    <text evidence="5">The sequence shown here is derived from an EMBL/GenBank/DDBJ whole genome shotgun (WGS) entry which is preliminary data.</text>
</comment>
<dbReference type="AlphaFoldDB" id="A0A916RNE1"/>
<evidence type="ECO:0000256" key="1">
    <source>
        <dbReference type="ARBA" id="ARBA00007261"/>
    </source>
</evidence>
<dbReference type="Proteomes" id="UP000613512">
    <property type="component" value="Unassembled WGS sequence"/>
</dbReference>
<dbReference type="InterPro" id="IPR011765">
    <property type="entry name" value="Pept_M16_N"/>
</dbReference>
<dbReference type="PANTHER" id="PTHR11851:SF49">
    <property type="entry name" value="MITOCHONDRIAL-PROCESSING PEPTIDASE SUBUNIT ALPHA"/>
    <property type="match status" value="1"/>
</dbReference>
<dbReference type="FunFam" id="3.30.830.10:FF:000008">
    <property type="entry name" value="Mitochondrial-processing peptidase subunit beta"/>
    <property type="match status" value="1"/>
</dbReference>
<reference evidence="5" key="2">
    <citation type="submission" date="2020-09" db="EMBL/GenBank/DDBJ databases">
        <authorList>
            <person name="Sun Q."/>
            <person name="Zhou Y."/>
        </authorList>
    </citation>
    <scope>NUCLEOTIDE SEQUENCE</scope>
    <source>
        <strain evidence="5">CGMCC 1.12408</strain>
    </source>
</reference>
<dbReference type="Pfam" id="PF05193">
    <property type="entry name" value="Peptidase_M16_C"/>
    <property type="match status" value="1"/>
</dbReference>
<dbReference type="GO" id="GO:0004222">
    <property type="term" value="F:metalloendopeptidase activity"/>
    <property type="evidence" value="ECO:0007669"/>
    <property type="project" value="InterPro"/>
</dbReference>
<dbReference type="GO" id="GO:0006508">
    <property type="term" value="P:proteolysis"/>
    <property type="evidence" value="ECO:0007669"/>
    <property type="project" value="InterPro"/>
</dbReference>
<organism evidence="5 6">
    <name type="scientific">Ornithinibacillus halotolerans</name>
    <dbReference type="NCBI Taxonomy" id="1274357"/>
    <lineage>
        <taxon>Bacteria</taxon>
        <taxon>Bacillati</taxon>
        <taxon>Bacillota</taxon>
        <taxon>Bacilli</taxon>
        <taxon>Bacillales</taxon>
        <taxon>Bacillaceae</taxon>
        <taxon>Ornithinibacillus</taxon>
    </lineage>
</organism>
<dbReference type="InterPro" id="IPR001431">
    <property type="entry name" value="Pept_M16_Zn_BS"/>
</dbReference>
<dbReference type="InterPro" id="IPR011249">
    <property type="entry name" value="Metalloenz_LuxS/M16"/>
</dbReference>
<evidence type="ECO:0000256" key="2">
    <source>
        <dbReference type="RuleBase" id="RU004447"/>
    </source>
</evidence>
<evidence type="ECO:0000313" key="5">
    <source>
        <dbReference type="EMBL" id="GGA62641.1"/>
    </source>
</evidence>
<dbReference type="EMBL" id="BMEY01000001">
    <property type="protein sequence ID" value="GGA62641.1"/>
    <property type="molecule type" value="Genomic_DNA"/>
</dbReference>
<dbReference type="InterPro" id="IPR007863">
    <property type="entry name" value="Peptidase_M16_C"/>
</dbReference>
<dbReference type="InterPro" id="IPR050361">
    <property type="entry name" value="MPP/UQCRC_Complex"/>
</dbReference>